<dbReference type="EMBL" id="CAJNNV010033196">
    <property type="protein sequence ID" value="CAE8642726.1"/>
    <property type="molecule type" value="Genomic_DNA"/>
</dbReference>
<feature type="transmembrane region" description="Helical" evidence="1">
    <location>
        <begin position="64"/>
        <end position="89"/>
    </location>
</feature>
<evidence type="ECO:0000313" key="2">
    <source>
        <dbReference type="EMBL" id="CAE8642726.1"/>
    </source>
</evidence>
<keyword evidence="1" id="KW-1133">Transmembrane helix</keyword>
<proteinExistence type="predicted"/>
<keyword evidence="1" id="KW-0472">Membrane</keyword>
<name>A0A813HYD6_POLGL</name>
<organism evidence="2 3">
    <name type="scientific">Polarella glacialis</name>
    <name type="common">Dinoflagellate</name>
    <dbReference type="NCBI Taxonomy" id="89957"/>
    <lineage>
        <taxon>Eukaryota</taxon>
        <taxon>Sar</taxon>
        <taxon>Alveolata</taxon>
        <taxon>Dinophyceae</taxon>
        <taxon>Suessiales</taxon>
        <taxon>Suessiaceae</taxon>
        <taxon>Polarella</taxon>
    </lineage>
</organism>
<dbReference type="Proteomes" id="UP000654075">
    <property type="component" value="Unassembled WGS sequence"/>
</dbReference>
<comment type="caution">
    <text evidence="2">The sequence shown here is derived from an EMBL/GenBank/DDBJ whole genome shotgun (WGS) entry which is preliminary data.</text>
</comment>
<dbReference type="AlphaFoldDB" id="A0A813HYD6"/>
<gene>
    <name evidence="2" type="ORF">PGLA1383_LOCUS57134</name>
</gene>
<keyword evidence="1" id="KW-0812">Transmembrane</keyword>
<protein>
    <submittedName>
        <fullName evidence="2">Uncharacterized protein</fullName>
    </submittedName>
</protein>
<evidence type="ECO:0000256" key="1">
    <source>
        <dbReference type="SAM" id="Phobius"/>
    </source>
</evidence>
<feature type="non-terminal residue" evidence="2">
    <location>
        <position position="1"/>
    </location>
</feature>
<evidence type="ECO:0000313" key="3">
    <source>
        <dbReference type="Proteomes" id="UP000654075"/>
    </source>
</evidence>
<accession>A0A813HYD6</accession>
<feature type="transmembrane region" description="Helical" evidence="1">
    <location>
        <begin position="101"/>
        <end position="122"/>
    </location>
</feature>
<sequence>DLAKRPGERLYGRRVVARCSCRCPVPRLPGKPAARGAALLTSLEKEPGHLASGLESYVVTLLPYFFVPVLLLVMVLSTCPCCCCCLCYARTKRKGPFVHSAGVGFQVVFALLSLSVVLATLIGHEELLKVSQAWSFAKCAAYTSLDILAFGNSSSLPAGQTSSFLGFRNLENIITAATVKFPEVLRSVQQAESTISTSHSDTTFPLVAKQYVQAWDDHERSLSKTEFNCSLCSDESLKPLRDAAIAYQDSTRRLGVAFNETRMFVAATQPSLEDMMNQTLGDVTALWEPQLDAGVQQWEIRFNRTCVPPSGAASKQQQSLRDVLDLTVGQGQEDYATRIQDALRAVNQSKPIHTSELNEFFMKYEHYGGDTYHADWDSSQTLGWNGEATGLRFIEEALDTQASEIWAFRNANAPADCPLGMTFNPKLAVSTMNCFFVTELRPTHAEISQRYGPSLNPDQLSSLIQEFEKARAAALALGFATNFASANPAPQVQRAWRKSVGQLDLAFQTV</sequence>
<reference evidence="2" key="1">
    <citation type="submission" date="2021-02" db="EMBL/GenBank/DDBJ databases">
        <authorList>
            <person name="Dougan E. K."/>
            <person name="Rhodes N."/>
            <person name="Thang M."/>
            <person name="Chan C."/>
        </authorList>
    </citation>
    <scope>NUCLEOTIDE SEQUENCE</scope>
</reference>
<keyword evidence="3" id="KW-1185">Reference proteome</keyword>
<feature type="non-terminal residue" evidence="2">
    <location>
        <position position="510"/>
    </location>
</feature>